<dbReference type="Proteomes" id="UP000789706">
    <property type="component" value="Unassembled WGS sequence"/>
</dbReference>
<feature type="non-terminal residue" evidence="1">
    <location>
        <position position="81"/>
    </location>
</feature>
<organism evidence="1 2">
    <name type="scientific">Diversispora eburnea</name>
    <dbReference type="NCBI Taxonomy" id="1213867"/>
    <lineage>
        <taxon>Eukaryota</taxon>
        <taxon>Fungi</taxon>
        <taxon>Fungi incertae sedis</taxon>
        <taxon>Mucoromycota</taxon>
        <taxon>Glomeromycotina</taxon>
        <taxon>Glomeromycetes</taxon>
        <taxon>Diversisporales</taxon>
        <taxon>Diversisporaceae</taxon>
        <taxon>Diversispora</taxon>
    </lineage>
</organism>
<dbReference type="OrthoDB" id="2369987at2759"/>
<keyword evidence="2" id="KW-1185">Reference proteome</keyword>
<dbReference type="AlphaFoldDB" id="A0A9N9EBU7"/>
<evidence type="ECO:0000313" key="1">
    <source>
        <dbReference type="EMBL" id="CAG8668345.1"/>
    </source>
</evidence>
<feature type="non-terminal residue" evidence="1">
    <location>
        <position position="1"/>
    </location>
</feature>
<proteinExistence type="predicted"/>
<reference evidence="1" key="1">
    <citation type="submission" date="2021-06" db="EMBL/GenBank/DDBJ databases">
        <authorList>
            <person name="Kallberg Y."/>
            <person name="Tangrot J."/>
            <person name="Rosling A."/>
        </authorList>
    </citation>
    <scope>NUCLEOTIDE SEQUENCE</scope>
    <source>
        <strain evidence="1">AZ414A</strain>
    </source>
</reference>
<comment type="caution">
    <text evidence="1">The sequence shown here is derived from an EMBL/GenBank/DDBJ whole genome shotgun (WGS) entry which is preliminary data.</text>
</comment>
<dbReference type="EMBL" id="CAJVPK010009755">
    <property type="protein sequence ID" value="CAG8668345.1"/>
    <property type="molecule type" value="Genomic_DNA"/>
</dbReference>
<gene>
    <name evidence="1" type="ORF">DEBURN_LOCUS12011</name>
</gene>
<sequence>THPNCIGIWAFDNATSHTAYQADALLVSRMNKGPGDSVPKMRNTIWNGQWQSMIIEEDFFIMDKKTKQQINLHGEPKGIEW</sequence>
<accession>A0A9N9EBU7</accession>
<evidence type="ECO:0000313" key="2">
    <source>
        <dbReference type="Proteomes" id="UP000789706"/>
    </source>
</evidence>
<name>A0A9N9EBU7_9GLOM</name>
<protein>
    <submittedName>
        <fullName evidence="1">1101_t:CDS:1</fullName>
    </submittedName>
</protein>